<evidence type="ECO:0000313" key="2">
    <source>
        <dbReference type="EMBL" id="OMO83998.1"/>
    </source>
</evidence>
<dbReference type="STRING" id="210143.A0A1R3IN34"/>
<feature type="non-terminal residue" evidence="2">
    <location>
        <position position="66"/>
    </location>
</feature>
<reference evidence="2 3" key="1">
    <citation type="submission" date="2013-09" db="EMBL/GenBank/DDBJ databases">
        <title>Corchorus capsularis genome sequencing.</title>
        <authorList>
            <person name="Alam M."/>
            <person name="Haque M.S."/>
            <person name="Islam M.S."/>
            <person name="Emdad E.M."/>
            <person name="Islam M.M."/>
            <person name="Ahmed B."/>
            <person name="Halim A."/>
            <person name="Hossen Q.M.M."/>
            <person name="Hossain M.Z."/>
            <person name="Ahmed R."/>
            <person name="Khan M.M."/>
            <person name="Islam R."/>
            <person name="Rashid M.M."/>
            <person name="Khan S.A."/>
            <person name="Rahman M.S."/>
            <person name="Alam M."/>
        </authorList>
    </citation>
    <scope>NUCLEOTIDE SEQUENCE [LARGE SCALE GENOMIC DNA]</scope>
    <source>
        <strain evidence="3">cv. CVL-1</strain>
        <tissue evidence="2">Whole seedling</tissue>
    </source>
</reference>
<organism evidence="2 3">
    <name type="scientific">Corchorus capsularis</name>
    <name type="common">Jute</name>
    <dbReference type="NCBI Taxonomy" id="210143"/>
    <lineage>
        <taxon>Eukaryota</taxon>
        <taxon>Viridiplantae</taxon>
        <taxon>Streptophyta</taxon>
        <taxon>Embryophyta</taxon>
        <taxon>Tracheophyta</taxon>
        <taxon>Spermatophyta</taxon>
        <taxon>Magnoliopsida</taxon>
        <taxon>eudicotyledons</taxon>
        <taxon>Gunneridae</taxon>
        <taxon>Pentapetalae</taxon>
        <taxon>rosids</taxon>
        <taxon>malvids</taxon>
        <taxon>Malvales</taxon>
        <taxon>Malvaceae</taxon>
        <taxon>Grewioideae</taxon>
        <taxon>Apeibeae</taxon>
        <taxon>Corchorus</taxon>
    </lineage>
</organism>
<feature type="region of interest" description="Disordered" evidence="1">
    <location>
        <begin position="23"/>
        <end position="66"/>
    </location>
</feature>
<dbReference type="OrthoDB" id="10031169at2759"/>
<gene>
    <name evidence="2" type="ORF">CCACVL1_11047</name>
</gene>
<dbReference type="EMBL" id="AWWV01009787">
    <property type="protein sequence ID" value="OMO83998.1"/>
    <property type="molecule type" value="Genomic_DNA"/>
</dbReference>
<dbReference type="Proteomes" id="UP000188268">
    <property type="component" value="Unassembled WGS sequence"/>
</dbReference>
<keyword evidence="3" id="KW-1185">Reference proteome</keyword>
<comment type="caution">
    <text evidence="2">The sequence shown here is derived from an EMBL/GenBank/DDBJ whole genome shotgun (WGS) entry which is preliminary data.</text>
</comment>
<feature type="compositionally biased region" description="Polar residues" evidence="1">
    <location>
        <begin position="32"/>
        <end position="57"/>
    </location>
</feature>
<proteinExistence type="predicted"/>
<name>A0A1R3IN34_COCAP</name>
<evidence type="ECO:0000313" key="3">
    <source>
        <dbReference type="Proteomes" id="UP000188268"/>
    </source>
</evidence>
<accession>A0A1R3IN34</accession>
<evidence type="ECO:0000256" key="1">
    <source>
        <dbReference type="SAM" id="MobiDB-lite"/>
    </source>
</evidence>
<protein>
    <submittedName>
        <fullName evidence="2">Uncharacterized protein</fullName>
    </submittedName>
</protein>
<dbReference type="Gramene" id="OMO83998">
    <property type="protein sequence ID" value="OMO83998"/>
    <property type="gene ID" value="CCACVL1_11047"/>
</dbReference>
<sequence>MEQFKGQPRLPKFAVPKRYDIRLKPDLPAPFPSTSTSLPRLASSSLMPPNFQSTLAPSPSHLGTHP</sequence>
<dbReference type="AlphaFoldDB" id="A0A1R3IN34"/>